<organism evidence="1 2">
    <name type="scientific">Syphacia muris</name>
    <dbReference type="NCBI Taxonomy" id="451379"/>
    <lineage>
        <taxon>Eukaryota</taxon>
        <taxon>Metazoa</taxon>
        <taxon>Ecdysozoa</taxon>
        <taxon>Nematoda</taxon>
        <taxon>Chromadorea</taxon>
        <taxon>Rhabditida</taxon>
        <taxon>Spirurina</taxon>
        <taxon>Oxyuridomorpha</taxon>
        <taxon>Oxyuroidea</taxon>
        <taxon>Oxyuridae</taxon>
        <taxon>Syphacia</taxon>
    </lineage>
</organism>
<dbReference type="Gene3D" id="2.130.10.10">
    <property type="entry name" value="YVTN repeat-like/Quinoprotein amine dehydrogenase"/>
    <property type="match status" value="1"/>
</dbReference>
<dbReference type="SUPFAM" id="SSF50978">
    <property type="entry name" value="WD40 repeat-like"/>
    <property type="match status" value="1"/>
</dbReference>
<dbReference type="AlphaFoldDB" id="A0A0N5AUI6"/>
<dbReference type="STRING" id="451379.A0A0N5AUI6"/>
<proteinExistence type="predicted"/>
<dbReference type="Proteomes" id="UP000046393">
    <property type="component" value="Unplaced"/>
</dbReference>
<name>A0A0N5AUI6_9BILA</name>
<reference evidence="2" key="1">
    <citation type="submission" date="2016-04" db="UniProtKB">
        <authorList>
            <consortium name="WormBaseParasite"/>
        </authorList>
    </citation>
    <scope>IDENTIFICATION</scope>
</reference>
<evidence type="ECO:0000313" key="1">
    <source>
        <dbReference type="Proteomes" id="UP000046393"/>
    </source>
</evidence>
<dbReference type="InterPro" id="IPR036322">
    <property type="entry name" value="WD40_repeat_dom_sf"/>
</dbReference>
<evidence type="ECO:0000313" key="2">
    <source>
        <dbReference type="WBParaSite" id="SMUV_0000852301-mRNA-1"/>
    </source>
</evidence>
<dbReference type="WBParaSite" id="SMUV_0000852301-mRNA-1">
    <property type="protein sequence ID" value="SMUV_0000852301-mRNA-1"/>
    <property type="gene ID" value="SMUV_0000852301"/>
</dbReference>
<dbReference type="InterPro" id="IPR015943">
    <property type="entry name" value="WD40/YVTN_repeat-like_dom_sf"/>
</dbReference>
<accession>A0A0N5AUI6</accession>
<keyword evidence="1" id="KW-1185">Reference proteome</keyword>
<sequence>MDVFDGNTVFFEPRKATVSKTVTVGAQTDDVGIANIGIDPMPKITKSIQVDRLVEADTRTKEVHITEAVLAQVIKYLQANMKENSILKKLNALHAADKVAFLHKKQLELLQVEEFSVLGVESADCDIVAVSFGIRNHDSWCSHNAKVILIHGKQISYILLPCCPTNIRFGSRRALLIAGQNGLIYYTADGQIKSKVELHSLCITGLVFLSPQLLVSSSLDGYVSINLWDGFSLKQQHAIPVRVVDLPRRLRGLNHSDKTTGISSIACCEKTIFIGGETGAIWRIDYPALMIKYVATESDGIDEICLLDSYLIVATPFFQVKLYSMKGKFVTILSSDIINFRSMAAGLILLSNGQQIKVVSVIGS</sequence>
<protein>
    <submittedName>
        <fullName evidence="2">WD_REPEATS_REGION domain-containing protein</fullName>
    </submittedName>
</protein>